<sequence>MIFKSVYPSSALQDYVSLYRISHFVIPPNLEVFPKPYPPQPEQCMVFYPRGAEIDNDSEENKEIKRPRSVLVGQFTHRIDRSSLENDFLLLSVGFKPGALHRLTGIPFYLLTNSFIDLESIYPRRARELNNSLSGTDCYEEMIRLLETFLLELIRNPKINKRPSDKVFELIAQNSRKYSLEYLSREACWSPRQFERKSNEYIGVSPKTFSRISRFNQSYQMTLRDLCPNWLDVSLYCGYHDYQHLVKDYKDFAGTTPRNFLNEESRSLERVLGLT</sequence>
<keyword evidence="6" id="KW-1185">Reference proteome</keyword>
<proteinExistence type="predicted"/>
<dbReference type="Proteomes" id="UP000460416">
    <property type="component" value="Unassembled WGS sequence"/>
</dbReference>
<gene>
    <name evidence="5" type="ORF">FLP08_07555</name>
</gene>
<dbReference type="RefSeq" id="WP_156275549.1">
    <property type="nucleotide sequence ID" value="NZ_BAABGI010000001.1"/>
</dbReference>
<keyword evidence="3" id="KW-0804">Transcription</keyword>
<dbReference type="OrthoDB" id="323290at2"/>
<dbReference type="InterPro" id="IPR018060">
    <property type="entry name" value="HTH_AraC"/>
</dbReference>
<dbReference type="PROSITE" id="PS01124">
    <property type="entry name" value="HTH_ARAC_FAMILY_2"/>
    <property type="match status" value="1"/>
</dbReference>
<comment type="caution">
    <text evidence="5">The sequence shown here is derived from an EMBL/GenBank/DDBJ whole genome shotgun (WGS) entry which is preliminary data.</text>
</comment>
<feature type="domain" description="HTH araC/xylS-type" evidence="4">
    <location>
        <begin position="165"/>
        <end position="263"/>
    </location>
</feature>
<evidence type="ECO:0000256" key="2">
    <source>
        <dbReference type="ARBA" id="ARBA00023125"/>
    </source>
</evidence>
<dbReference type="Gene3D" id="1.10.10.60">
    <property type="entry name" value="Homeodomain-like"/>
    <property type="match status" value="1"/>
</dbReference>
<dbReference type="InterPro" id="IPR050204">
    <property type="entry name" value="AraC_XylS_family_regulators"/>
</dbReference>
<dbReference type="PANTHER" id="PTHR46796:SF13">
    <property type="entry name" value="HTH-TYPE TRANSCRIPTIONAL ACTIVATOR RHAS"/>
    <property type="match status" value="1"/>
</dbReference>
<dbReference type="Pfam" id="PF20240">
    <property type="entry name" value="DUF6597"/>
    <property type="match status" value="1"/>
</dbReference>
<dbReference type="EMBL" id="VJVW01000002">
    <property type="protein sequence ID" value="MUP42424.1"/>
    <property type="molecule type" value="Genomic_DNA"/>
</dbReference>
<evidence type="ECO:0000256" key="1">
    <source>
        <dbReference type="ARBA" id="ARBA00023015"/>
    </source>
</evidence>
<dbReference type="SMART" id="SM00342">
    <property type="entry name" value="HTH_ARAC"/>
    <property type="match status" value="1"/>
</dbReference>
<protein>
    <submittedName>
        <fullName evidence="5">AraC family transcriptional regulator</fullName>
    </submittedName>
</protein>
<dbReference type="PANTHER" id="PTHR46796">
    <property type="entry name" value="HTH-TYPE TRANSCRIPTIONAL ACTIVATOR RHAS-RELATED"/>
    <property type="match status" value="1"/>
</dbReference>
<accession>A0A7K1LNN8</accession>
<keyword evidence="2" id="KW-0238">DNA-binding</keyword>
<dbReference type="Pfam" id="PF12833">
    <property type="entry name" value="HTH_18"/>
    <property type="match status" value="1"/>
</dbReference>
<name>A0A7K1LNN8_9FLAO</name>
<evidence type="ECO:0000256" key="3">
    <source>
        <dbReference type="ARBA" id="ARBA00023163"/>
    </source>
</evidence>
<evidence type="ECO:0000313" key="5">
    <source>
        <dbReference type="EMBL" id="MUP42424.1"/>
    </source>
</evidence>
<evidence type="ECO:0000313" key="6">
    <source>
        <dbReference type="Proteomes" id="UP000460416"/>
    </source>
</evidence>
<evidence type="ECO:0000259" key="4">
    <source>
        <dbReference type="PROSITE" id="PS01124"/>
    </source>
</evidence>
<dbReference type="GO" id="GO:0003700">
    <property type="term" value="F:DNA-binding transcription factor activity"/>
    <property type="evidence" value="ECO:0007669"/>
    <property type="project" value="InterPro"/>
</dbReference>
<dbReference type="GO" id="GO:0043565">
    <property type="term" value="F:sequence-specific DNA binding"/>
    <property type="evidence" value="ECO:0007669"/>
    <property type="project" value="InterPro"/>
</dbReference>
<dbReference type="InterPro" id="IPR046532">
    <property type="entry name" value="DUF6597"/>
</dbReference>
<dbReference type="AlphaFoldDB" id="A0A7K1LNN8"/>
<keyword evidence="1" id="KW-0805">Transcription regulation</keyword>
<reference evidence="5 6" key="1">
    <citation type="submission" date="2019-07" db="EMBL/GenBank/DDBJ databases">
        <title>Gramella aestuarii sp. nov., isolated from a tidal flat, and emended description of Gramella echinicola.</title>
        <authorList>
            <person name="Liu L."/>
        </authorList>
    </citation>
    <scope>NUCLEOTIDE SEQUENCE [LARGE SCALE GENOMIC DNA]</scope>
    <source>
        <strain evidence="5 6">BS12</strain>
    </source>
</reference>
<organism evidence="5 6">
    <name type="scientific">Christiangramia aestuarii</name>
    <dbReference type="NCBI Taxonomy" id="1028746"/>
    <lineage>
        <taxon>Bacteria</taxon>
        <taxon>Pseudomonadati</taxon>
        <taxon>Bacteroidota</taxon>
        <taxon>Flavobacteriia</taxon>
        <taxon>Flavobacteriales</taxon>
        <taxon>Flavobacteriaceae</taxon>
        <taxon>Christiangramia</taxon>
    </lineage>
</organism>